<dbReference type="FunFam" id="3.90.400.10:FF:000001">
    <property type="entry name" value="Maltase A3, isoform A"/>
    <property type="match status" value="1"/>
</dbReference>
<dbReference type="SUPFAM" id="SSF51445">
    <property type="entry name" value="(Trans)glycosidases"/>
    <property type="match status" value="1"/>
</dbReference>
<evidence type="ECO:0000313" key="4">
    <source>
        <dbReference type="EMBL" id="CAL1544181.1"/>
    </source>
</evidence>
<dbReference type="Gene3D" id="3.90.400.10">
    <property type="entry name" value="Oligo-1,6-glucosidase, Domain 2"/>
    <property type="match status" value="1"/>
</dbReference>
<feature type="signal peptide" evidence="2">
    <location>
        <begin position="1"/>
        <end position="21"/>
    </location>
</feature>
<sequence length="578" mass="66185">MFSNVLVVAGLLLCRLVLCRGFLVEDNPTPAPLPWWKSTIIYQVYPRSFQDSNGDGVGDLQGIISQLQYFKYIGVETLWLSPFYKSPQKDFGYDISDLKDVDPLFGNIQDFRRLVEEAKQLGLRILMDFVPNHTSDQHEWFQKSLKGDGKYRDFYVWSDGSLAANGTRIRPNNWISIFGGSVWTWREERQQFYLHQFTPEQPDLNYRNPDVREEMLLSIRYWLDQGIDGLRMDAIADLYEAENLTDNPLSGKPVPSNDWNYLIPKYTDYLVPEVPQEIMRWQGVFDSLEKLDGRERFMVLEFYTDSDTRAKMAAFGAHPFNMDLVDSLTVPLSARQIMGLVAQEYTNKPPSYWPTFVIGNHDRKRVANKYGRHTVNAFNMLLMTLKGTPTTYYGEELGMEDIEVTYKETQDPWAIIAGPDRYLLVSRDVNRSPMQWTAGYQAGFTTGNHTWLPIQANYTTYNVESEKTDPKSHLNLYKEYANLRQLSAFKYGDINVNVVTNDNVLSFLRYYGSERYLVAINFGQASSTDNYTRDPVGAATGTVVSDTGNVDASIAKNNNVDLSQLTLDPGNGVVIRLL</sequence>
<organism evidence="4 5">
    <name type="scientific">Lymnaea stagnalis</name>
    <name type="common">Great pond snail</name>
    <name type="synonym">Helix stagnalis</name>
    <dbReference type="NCBI Taxonomy" id="6523"/>
    <lineage>
        <taxon>Eukaryota</taxon>
        <taxon>Metazoa</taxon>
        <taxon>Spiralia</taxon>
        <taxon>Lophotrochozoa</taxon>
        <taxon>Mollusca</taxon>
        <taxon>Gastropoda</taxon>
        <taxon>Heterobranchia</taxon>
        <taxon>Euthyneura</taxon>
        <taxon>Panpulmonata</taxon>
        <taxon>Hygrophila</taxon>
        <taxon>Lymnaeoidea</taxon>
        <taxon>Lymnaeidae</taxon>
        <taxon>Lymnaea</taxon>
    </lineage>
</organism>
<dbReference type="Proteomes" id="UP001497497">
    <property type="component" value="Unassembled WGS sequence"/>
</dbReference>
<dbReference type="PANTHER" id="PTHR10357">
    <property type="entry name" value="ALPHA-AMYLASE FAMILY MEMBER"/>
    <property type="match status" value="1"/>
</dbReference>
<feature type="domain" description="Glycosyl hydrolase family 13 catalytic" evidence="3">
    <location>
        <begin position="43"/>
        <end position="431"/>
    </location>
</feature>
<protein>
    <recommendedName>
        <fullName evidence="3">Glycosyl hydrolase family 13 catalytic domain-containing protein</fullName>
    </recommendedName>
</protein>
<proteinExistence type="predicted"/>
<accession>A0AAV2IEX3</accession>
<evidence type="ECO:0000313" key="5">
    <source>
        <dbReference type="Proteomes" id="UP001497497"/>
    </source>
</evidence>
<dbReference type="AlphaFoldDB" id="A0AAV2IEX3"/>
<dbReference type="SMART" id="SM00642">
    <property type="entry name" value="Aamy"/>
    <property type="match status" value="1"/>
</dbReference>
<keyword evidence="5" id="KW-1185">Reference proteome</keyword>
<dbReference type="GO" id="GO:0005975">
    <property type="term" value="P:carbohydrate metabolic process"/>
    <property type="evidence" value="ECO:0007669"/>
    <property type="project" value="InterPro"/>
</dbReference>
<dbReference type="InterPro" id="IPR017853">
    <property type="entry name" value="GH"/>
</dbReference>
<reference evidence="4 5" key="1">
    <citation type="submission" date="2024-04" db="EMBL/GenBank/DDBJ databases">
        <authorList>
            <consortium name="Genoscope - CEA"/>
            <person name="William W."/>
        </authorList>
    </citation>
    <scope>NUCLEOTIDE SEQUENCE [LARGE SCALE GENOMIC DNA]</scope>
</reference>
<keyword evidence="1" id="KW-0325">Glycoprotein</keyword>
<feature type="chain" id="PRO_5043920660" description="Glycosyl hydrolase family 13 catalytic domain-containing protein" evidence="2">
    <location>
        <begin position="22"/>
        <end position="578"/>
    </location>
</feature>
<comment type="caution">
    <text evidence="4">The sequence shown here is derived from an EMBL/GenBank/DDBJ whole genome shotgun (WGS) entry which is preliminary data.</text>
</comment>
<dbReference type="Gene3D" id="3.20.20.80">
    <property type="entry name" value="Glycosidases"/>
    <property type="match status" value="1"/>
</dbReference>
<evidence type="ECO:0000259" key="3">
    <source>
        <dbReference type="SMART" id="SM00642"/>
    </source>
</evidence>
<evidence type="ECO:0000256" key="1">
    <source>
        <dbReference type="ARBA" id="ARBA00023180"/>
    </source>
</evidence>
<gene>
    <name evidence="4" type="ORF">GSLYS_00017694001</name>
</gene>
<evidence type="ECO:0000256" key="2">
    <source>
        <dbReference type="SAM" id="SignalP"/>
    </source>
</evidence>
<dbReference type="PANTHER" id="PTHR10357:SF179">
    <property type="entry name" value="NEUTRAL AND BASIC AMINO ACID TRANSPORT PROTEIN RBAT"/>
    <property type="match status" value="1"/>
</dbReference>
<dbReference type="SUPFAM" id="SSF51011">
    <property type="entry name" value="Glycosyl hydrolase domain"/>
    <property type="match status" value="1"/>
</dbReference>
<dbReference type="EMBL" id="CAXITT010000602">
    <property type="protein sequence ID" value="CAL1544181.1"/>
    <property type="molecule type" value="Genomic_DNA"/>
</dbReference>
<dbReference type="InterPro" id="IPR006047">
    <property type="entry name" value="GH13_cat_dom"/>
</dbReference>
<dbReference type="Pfam" id="PF00128">
    <property type="entry name" value="Alpha-amylase"/>
    <property type="match status" value="1"/>
</dbReference>
<dbReference type="InterPro" id="IPR045857">
    <property type="entry name" value="O16G_dom_2"/>
</dbReference>
<dbReference type="InterPro" id="IPR013780">
    <property type="entry name" value="Glyco_hydro_b"/>
</dbReference>
<name>A0AAV2IEX3_LYMST</name>
<dbReference type="Gene3D" id="2.60.40.1180">
    <property type="entry name" value="Golgi alpha-mannosidase II"/>
    <property type="match status" value="1"/>
</dbReference>
<keyword evidence="2" id="KW-0732">Signal</keyword>